<dbReference type="InterPro" id="IPR048395">
    <property type="entry name" value="Glyco_hydro_31_C"/>
</dbReference>
<reference evidence="9" key="1">
    <citation type="submission" date="2020-02" db="EMBL/GenBank/DDBJ databases">
        <authorList>
            <person name="Meier V. D."/>
        </authorList>
    </citation>
    <scope>NUCLEOTIDE SEQUENCE</scope>
    <source>
        <strain evidence="9">AVDCRST_MAG12</strain>
    </source>
</reference>
<accession>A0A6J4S8B0</accession>
<dbReference type="InterPro" id="IPR000322">
    <property type="entry name" value="Glyco_hydro_31_TIM"/>
</dbReference>
<evidence type="ECO:0000256" key="4">
    <source>
        <dbReference type="RuleBase" id="RU361185"/>
    </source>
</evidence>
<evidence type="ECO:0000259" key="8">
    <source>
        <dbReference type="Pfam" id="PF21365"/>
    </source>
</evidence>
<dbReference type="EC" id="3.2.1.20" evidence="9"/>
<dbReference type="PANTHER" id="PTHR22762">
    <property type="entry name" value="ALPHA-GLUCOSIDASE"/>
    <property type="match status" value="1"/>
</dbReference>
<dbReference type="EMBL" id="CADCVK010000331">
    <property type="protein sequence ID" value="CAA9492539.1"/>
    <property type="molecule type" value="Genomic_DNA"/>
</dbReference>
<evidence type="ECO:0000256" key="3">
    <source>
        <dbReference type="ARBA" id="ARBA00023295"/>
    </source>
</evidence>
<dbReference type="GO" id="GO:0005975">
    <property type="term" value="P:carbohydrate metabolic process"/>
    <property type="evidence" value="ECO:0007669"/>
    <property type="project" value="InterPro"/>
</dbReference>
<feature type="domain" description="Glycoside hydrolase family 31 TIM barrel" evidence="5">
    <location>
        <begin position="259"/>
        <end position="587"/>
    </location>
</feature>
<name>A0A6J4S8B0_9ACTN</name>
<dbReference type="InterPro" id="IPR033403">
    <property type="entry name" value="DUF5110"/>
</dbReference>
<dbReference type="InterPro" id="IPR011013">
    <property type="entry name" value="Gal_mutarotase_sf_dom"/>
</dbReference>
<feature type="domain" description="Glycoside hydrolase family 31 N-terminal" evidence="6">
    <location>
        <begin position="36"/>
        <end position="216"/>
    </location>
</feature>
<comment type="similarity">
    <text evidence="1 4">Belongs to the glycosyl hydrolase 31 family.</text>
</comment>
<dbReference type="Pfam" id="PF13802">
    <property type="entry name" value="Gal_mutarotas_2"/>
    <property type="match status" value="1"/>
</dbReference>
<dbReference type="CDD" id="cd06604">
    <property type="entry name" value="GH31_glucosidase_II_MalA"/>
    <property type="match status" value="1"/>
</dbReference>
<feature type="domain" description="Glycosyl hydrolase family 31 C-terminal" evidence="8">
    <location>
        <begin position="595"/>
        <end position="678"/>
    </location>
</feature>
<dbReference type="AlphaFoldDB" id="A0A6J4S8B0"/>
<organism evidence="9">
    <name type="scientific">uncultured Rubrobacteraceae bacterium</name>
    <dbReference type="NCBI Taxonomy" id="349277"/>
    <lineage>
        <taxon>Bacteria</taxon>
        <taxon>Bacillati</taxon>
        <taxon>Actinomycetota</taxon>
        <taxon>Rubrobacteria</taxon>
        <taxon>Rubrobacterales</taxon>
        <taxon>Rubrobacteraceae</taxon>
        <taxon>environmental samples</taxon>
    </lineage>
</organism>
<dbReference type="InterPro" id="IPR013780">
    <property type="entry name" value="Glyco_hydro_b"/>
</dbReference>
<dbReference type="InterPro" id="IPR030458">
    <property type="entry name" value="Glyco_hydro_31_AS"/>
</dbReference>
<proteinExistence type="inferred from homology"/>
<dbReference type="Gene3D" id="3.20.20.80">
    <property type="entry name" value="Glycosidases"/>
    <property type="match status" value="1"/>
</dbReference>
<dbReference type="Gene3D" id="2.60.40.1760">
    <property type="entry name" value="glycosyl hydrolase (family 31)"/>
    <property type="match status" value="1"/>
</dbReference>
<dbReference type="SUPFAM" id="SSF51445">
    <property type="entry name" value="(Trans)glycosidases"/>
    <property type="match status" value="1"/>
</dbReference>
<dbReference type="CDD" id="cd14752">
    <property type="entry name" value="GH31_N"/>
    <property type="match status" value="1"/>
</dbReference>
<dbReference type="InterPro" id="IPR025887">
    <property type="entry name" value="Glyco_hydro_31_N_dom"/>
</dbReference>
<evidence type="ECO:0000259" key="7">
    <source>
        <dbReference type="Pfam" id="PF17137"/>
    </source>
</evidence>
<protein>
    <submittedName>
        <fullName evidence="9">GH31</fullName>
        <ecNumber evidence="9">3.2.1.20</ecNumber>
    </submittedName>
</protein>
<evidence type="ECO:0000256" key="1">
    <source>
        <dbReference type="ARBA" id="ARBA00007806"/>
    </source>
</evidence>
<dbReference type="InterPro" id="IPR017853">
    <property type="entry name" value="GH"/>
</dbReference>
<evidence type="ECO:0000259" key="5">
    <source>
        <dbReference type="Pfam" id="PF01055"/>
    </source>
</evidence>
<dbReference type="GO" id="GO:0030246">
    <property type="term" value="F:carbohydrate binding"/>
    <property type="evidence" value="ECO:0007669"/>
    <property type="project" value="InterPro"/>
</dbReference>
<dbReference type="PANTHER" id="PTHR22762:SF166">
    <property type="entry name" value="ALPHA-GLUCOSIDASE"/>
    <property type="match status" value="1"/>
</dbReference>
<keyword evidence="3 4" id="KW-0326">Glycosidase</keyword>
<evidence type="ECO:0000313" key="9">
    <source>
        <dbReference type="EMBL" id="CAA9492539.1"/>
    </source>
</evidence>
<dbReference type="SUPFAM" id="SSF51011">
    <property type="entry name" value="Glycosyl hydrolase domain"/>
    <property type="match status" value="1"/>
</dbReference>
<evidence type="ECO:0000256" key="2">
    <source>
        <dbReference type="ARBA" id="ARBA00022801"/>
    </source>
</evidence>
<feature type="domain" description="DUF5110" evidence="7">
    <location>
        <begin position="698"/>
        <end position="768"/>
    </location>
</feature>
<evidence type="ECO:0000259" key="6">
    <source>
        <dbReference type="Pfam" id="PF13802"/>
    </source>
</evidence>
<sequence length="808" mass="89509">MIERQPETSGDYRPLSAGGLVDHGDRGLRLRSGATTVEVTALAPDLFRVGMFPEGRTPRYGSEAIATDDWEPVQISMQESDRELTLSTTEATAHVSLDPLRVRFTDGSGREFAADDETLGMGPVVAPGADVFSQPLGSPVKLYKKRATGERYFGCGERTSGLEKTGSHQVFWNVDPPAGHTASFNNLYSSIPFVLSMAGGKAHGLFFDNTHRVEIDLALEDEGRAYFGAEGGDAVYYVFCGPTPAGVLDRYTELTGRIPMPPMWSLGNQQCRYSYMDEAEVRDVARNFRERDIPCDVIYLDIHYMDGYRVFTWDRERFPDPEGLISDLHEQGFHVVTIVDPGVKIDEDYPVYVEGRERDLYCKTKEGEEYHNVVWPGLCAFPDFTSPEAREWWGENHKVLTDVGVDGIWCDMNEPALFVPRQSTMPDDVIHPGGGTGESKWHAQIHNTYGSLVARAAREGLLRLKPDARPFVITRAGYAGLQRHAMQWTGDNSSWWEHLWMSMPQLQNLGLSGVAWAGVDIGGFFDDGNGELLARWTEMGVFQPFCRNHTAIGTRRQEPWAFGEPYESVCREMIQLRMRLLPYLYTLFEGCHRTGAPILRPLLFEYPEDETTYTADDEFLLGDALLVAPISRPGIEHRHVYLPDDVWFHWWTGERTDGPVHVLAHAPLGEPAVYLKANTPLPVGPDAAHAGEGASGHLTVLVHPAAGAAPGSTTLYEDAGDGFGYEGGDFTRREVSCEASEGRISIRLGAREGSFVPQRETVLLELRGVEAPGSVSVDGVDAESRPMEGGIRVTLQETAAETTVEVVL</sequence>
<dbReference type="Gene3D" id="2.60.40.1180">
    <property type="entry name" value="Golgi alpha-mannosidase II"/>
    <property type="match status" value="2"/>
</dbReference>
<dbReference type="GO" id="GO:0004558">
    <property type="term" value="F:alpha-1,4-glucosidase activity"/>
    <property type="evidence" value="ECO:0007669"/>
    <property type="project" value="UniProtKB-EC"/>
</dbReference>
<keyword evidence="2 4" id="KW-0378">Hydrolase</keyword>
<dbReference type="PROSITE" id="PS00129">
    <property type="entry name" value="GLYCOSYL_HYDROL_F31_1"/>
    <property type="match status" value="1"/>
</dbReference>
<gene>
    <name evidence="9" type="ORF">AVDCRST_MAG12-2177</name>
</gene>
<dbReference type="Pfam" id="PF21365">
    <property type="entry name" value="Glyco_hydro_31_3rd"/>
    <property type="match status" value="1"/>
</dbReference>
<dbReference type="Pfam" id="PF17137">
    <property type="entry name" value="DUF5110"/>
    <property type="match status" value="1"/>
</dbReference>
<dbReference type="Pfam" id="PF01055">
    <property type="entry name" value="Glyco_hydro_31_2nd"/>
    <property type="match status" value="1"/>
</dbReference>
<dbReference type="SUPFAM" id="SSF74650">
    <property type="entry name" value="Galactose mutarotase-like"/>
    <property type="match status" value="1"/>
</dbReference>